<proteinExistence type="predicted"/>
<name>A0ABT0JZZ8_9ACTN</name>
<accession>A0ABT0JZZ8</accession>
<gene>
    <name evidence="2" type="ORF">MXD59_15235</name>
</gene>
<reference evidence="2 3" key="1">
    <citation type="submission" date="2022-04" db="EMBL/GenBank/DDBJ databases">
        <title>Genome diversity in the genus Frankia.</title>
        <authorList>
            <person name="Carlos-Shanley C."/>
            <person name="Hahn D."/>
        </authorList>
    </citation>
    <scope>NUCLEOTIDE SEQUENCE [LARGE SCALE GENOMIC DNA]</scope>
    <source>
        <strain evidence="2 3">Ag45/Mut15</strain>
    </source>
</reference>
<dbReference type="RefSeq" id="WP_248825399.1">
    <property type="nucleotide sequence ID" value="NZ_JALKFT010000014.1"/>
</dbReference>
<comment type="caution">
    <text evidence="2">The sequence shown here is derived from an EMBL/GenBank/DDBJ whole genome shotgun (WGS) entry which is preliminary data.</text>
</comment>
<feature type="region of interest" description="Disordered" evidence="1">
    <location>
        <begin position="1"/>
        <end position="49"/>
    </location>
</feature>
<evidence type="ECO:0000313" key="2">
    <source>
        <dbReference type="EMBL" id="MCK9877111.1"/>
    </source>
</evidence>
<dbReference type="EMBL" id="JALKFT010000014">
    <property type="protein sequence ID" value="MCK9877111.1"/>
    <property type="molecule type" value="Genomic_DNA"/>
</dbReference>
<dbReference type="Pfam" id="PF13459">
    <property type="entry name" value="Fer4_15"/>
    <property type="match status" value="1"/>
</dbReference>
<evidence type="ECO:0000313" key="3">
    <source>
        <dbReference type="Proteomes" id="UP001201873"/>
    </source>
</evidence>
<dbReference type="SUPFAM" id="SSF54862">
    <property type="entry name" value="4Fe-4S ferredoxins"/>
    <property type="match status" value="1"/>
</dbReference>
<dbReference type="Gene3D" id="3.30.70.20">
    <property type="match status" value="1"/>
</dbReference>
<keyword evidence="3" id="KW-1185">Reference proteome</keyword>
<feature type="compositionally biased region" description="Basic residues" evidence="1">
    <location>
        <begin position="35"/>
        <end position="46"/>
    </location>
</feature>
<sequence>MLTTGPLDVAPLTDPGGYGGVRRTGRPPVFAPNERRHHSRLPRRSGRPTVSVDNNRCRLYAICQLEAPASFLVARDGRLYYDAAPAPTEFTRVRQAARLCPMQAIALRAEPR</sequence>
<dbReference type="Proteomes" id="UP001201873">
    <property type="component" value="Unassembled WGS sequence"/>
</dbReference>
<protein>
    <submittedName>
        <fullName evidence="2">Ferredoxin</fullName>
    </submittedName>
</protein>
<evidence type="ECO:0000256" key="1">
    <source>
        <dbReference type="SAM" id="MobiDB-lite"/>
    </source>
</evidence>
<organism evidence="2 3">
    <name type="scientific">Frankia umida</name>
    <dbReference type="NCBI Taxonomy" id="573489"/>
    <lineage>
        <taxon>Bacteria</taxon>
        <taxon>Bacillati</taxon>
        <taxon>Actinomycetota</taxon>
        <taxon>Actinomycetes</taxon>
        <taxon>Frankiales</taxon>
        <taxon>Frankiaceae</taxon>
        <taxon>Frankia</taxon>
    </lineage>
</organism>